<dbReference type="Gene3D" id="3.40.50.2300">
    <property type="match status" value="1"/>
</dbReference>
<evidence type="ECO:0000256" key="2">
    <source>
        <dbReference type="ARBA" id="ARBA00023015"/>
    </source>
</evidence>
<dbReference type="SMART" id="SM00342">
    <property type="entry name" value="HTH_ARAC"/>
    <property type="match status" value="1"/>
</dbReference>
<dbReference type="PROSITE" id="PS50110">
    <property type="entry name" value="RESPONSE_REGULATORY"/>
    <property type="match status" value="1"/>
</dbReference>
<dbReference type="InterPro" id="IPR009057">
    <property type="entry name" value="Homeodomain-like_sf"/>
</dbReference>
<dbReference type="SUPFAM" id="SSF46689">
    <property type="entry name" value="Homeodomain-like"/>
    <property type="match status" value="2"/>
</dbReference>
<dbReference type="Pfam" id="PF12833">
    <property type="entry name" value="HTH_18"/>
    <property type="match status" value="1"/>
</dbReference>
<dbReference type="PROSITE" id="PS01124">
    <property type="entry name" value="HTH_ARAC_FAMILY_2"/>
    <property type="match status" value="1"/>
</dbReference>
<evidence type="ECO:0000259" key="7">
    <source>
        <dbReference type="PROSITE" id="PS01124"/>
    </source>
</evidence>
<dbReference type="EMBL" id="JAHQCW010000016">
    <property type="protein sequence ID" value="MBU9737079.1"/>
    <property type="molecule type" value="Genomic_DNA"/>
</dbReference>
<dbReference type="Proteomes" id="UP000712157">
    <property type="component" value="Unassembled WGS sequence"/>
</dbReference>
<evidence type="ECO:0000313" key="9">
    <source>
        <dbReference type="EMBL" id="MBU9737079.1"/>
    </source>
</evidence>
<dbReference type="Gene3D" id="1.10.10.60">
    <property type="entry name" value="Homeodomain-like"/>
    <property type="match status" value="2"/>
</dbReference>
<evidence type="ECO:0000256" key="1">
    <source>
        <dbReference type="ARBA" id="ARBA00018672"/>
    </source>
</evidence>
<keyword evidence="4" id="KW-0804">Transcription</keyword>
<dbReference type="GO" id="GO:0043565">
    <property type="term" value="F:sequence-specific DNA binding"/>
    <property type="evidence" value="ECO:0007669"/>
    <property type="project" value="InterPro"/>
</dbReference>
<feature type="domain" description="HTH araC/xylS-type" evidence="7">
    <location>
        <begin position="405"/>
        <end position="504"/>
    </location>
</feature>
<organism evidence="9 10">
    <name type="scientific">Diplocloster agilis</name>
    <dbReference type="NCBI Taxonomy" id="2850323"/>
    <lineage>
        <taxon>Bacteria</taxon>
        <taxon>Bacillati</taxon>
        <taxon>Bacillota</taxon>
        <taxon>Clostridia</taxon>
        <taxon>Lachnospirales</taxon>
        <taxon>Lachnospiraceae</taxon>
        <taxon>Diplocloster</taxon>
    </lineage>
</organism>
<proteinExistence type="predicted"/>
<dbReference type="SUPFAM" id="SSF52172">
    <property type="entry name" value="CheY-like"/>
    <property type="match status" value="1"/>
</dbReference>
<evidence type="ECO:0000313" key="10">
    <source>
        <dbReference type="Proteomes" id="UP000712157"/>
    </source>
</evidence>
<dbReference type="Pfam" id="PF00072">
    <property type="entry name" value="Response_reg"/>
    <property type="match status" value="1"/>
</dbReference>
<accession>A0A949JZR7</accession>
<evidence type="ECO:0000256" key="6">
    <source>
        <dbReference type="PROSITE-ProRule" id="PRU00169"/>
    </source>
</evidence>
<dbReference type="SMART" id="SM00448">
    <property type="entry name" value="REC"/>
    <property type="match status" value="1"/>
</dbReference>
<feature type="modified residue" description="4-aspartylphosphate" evidence="6">
    <location>
        <position position="57"/>
    </location>
</feature>
<dbReference type="AlphaFoldDB" id="A0A949JZR7"/>
<dbReference type="PANTHER" id="PTHR43280:SF30">
    <property type="entry name" value="MMSAB OPERON REGULATORY PROTEIN"/>
    <property type="match status" value="1"/>
</dbReference>
<reference evidence="9" key="1">
    <citation type="submission" date="2021-06" db="EMBL/GenBank/DDBJ databases">
        <title>Description of novel taxa of the family Lachnospiraceae.</title>
        <authorList>
            <person name="Chaplin A.V."/>
            <person name="Sokolova S.R."/>
            <person name="Pikina A.P."/>
            <person name="Korzhanova M."/>
            <person name="Belova V."/>
            <person name="Korostin D."/>
            <person name="Efimov B.A."/>
        </authorList>
    </citation>
    <scope>NUCLEOTIDE SEQUENCE</scope>
    <source>
        <strain evidence="9">ASD5720</strain>
    </source>
</reference>
<dbReference type="PANTHER" id="PTHR43280">
    <property type="entry name" value="ARAC-FAMILY TRANSCRIPTIONAL REGULATOR"/>
    <property type="match status" value="1"/>
</dbReference>
<dbReference type="InterPro" id="IPR011006">
    <property type="entry name" value="CheY-like_superfamily"/>
</dbReference>
<keyword evidence="6" id="KW-0597">Phosphoprotein</keyword>
<dbReference type="GO" id="GO:0003700">
    <property type="term" value="F:DNA-binding transcription factor activity"/>
    <property type="evidence" value="ECO:0007669"/>
    <property type="project" value="InterPro"/>
</dbReference>
<keyword evidence="2" id="KW-0805">Transcription regulation</keyword>
<evidence type="ECO:0000256" key="5">
    <source>
        <dbReference type="ARBA" id="ARBA00024867"/>
    </source>
</evidence>
<dbReference type="InterPro" id="IPR018060">
    <property type="entry name" value="HTH_AraC"/>
</dbReference>
<dbReference type="CDD" id="cd17536">
    <property type="entry name" value="REC_YesN-like"/>
    <property type="match status" value="1"/>
</dbReference>
<comment type="function">
    <text evidence="5">May play the central regulatory role in sporulation. It may be an element of the effector pathway responsible for the activation of sporulation genes in response to nutritional stress. Spo0A may act in concert with spo0H (a sigma factor) to control the expression of some genes that are critical to the sporulation process.</text>
</comment>
<keyword evidence="3" id="KW-0238">DNA-binding</keyword>
<dbReference type="RefSeq" id="WP_158342371.1">
    <property type="nucleotide sequence ID" value="NZ_JAHQCW010000016.1"/>
</dbReference>
<evidence type="ECO:0000256" key="4">
    <source>
        <dbReference type="ARBA" id="ARBA00023163"/>
    </source>
</evidence>
<protein>
    <recommendedName>
        <fullName evidence="1">Stage 0 sporulation protein A homolog</fullName>
    </recommendedName>
</protein>
<comment type="caution">
    <text evidence="9">The sequence shown here is derived from an EMBL/GenBank/DDBJ whole genome shotgun (WGS) entry which is preliminary data.</text>
</comment>
<evidence type="ECO:0000259" key="8">
    <source>
        <dbReference type="PROSITE" id="PS50110"/>
    </source>
</evidence>
<keyword evidence="10" id="KW-1185">Reference proteome</keyword>
<dbReference type="InterPro" id="IPR001789">
    <property type="entry name" value="Sig_transdc_resp-reg_receiver"/>
</dbReference>
<feature type="domain" description="Response regulatory" evidence="8">
    <location>
        <begin position="5"/>
        <end position="122"/>
    </location>
</feature>
<evidence type="ECO:0000256" key="3">
    <source>
        <dbReference type="ARBA" id="ARBA00023125"/>
    </source>
</evidence>
<dbReference type="GO" id="GO:0000160">
    <property type="term" value="P:phosphorelay signal transduction system"/>
    <property type="evidence" value="ECO:0007669"/>
    <property type="project" value="InterPro"/>
</dbReference>
<sequence length="514" mass="59875">MDSLQVLLVDDEYLAIEDLKSMVDWEALGYHIAGAAHNGKQALHIADREKLDIIITDISMPGMDGIELIRQIRRKQPRMLFLLLTAYAEIDYMKQAFRLGVEDYLMKDEITSDSLSAKLTDIRDKYLSDLRLNYTYIQKSLHHAFLDSNAAMPEDVLSVLPSAYSYLVIAPDILFPWVEDQGLQERYPITKRLADAQVLCESFRDAHGENLYVFQAYNNKLVMLLKVPPTNSGAQVQQSVYRFTQALHRHFTEHMAESFSLFYHPQEQPLDKLHRDYFCRQKTLRARYFLENRQVRSLDDPDLFITNTRTGLTETKLNALMEEDPDQLLSFTEDLFQTILSRHNYLGLSEYTQVYFSCIFHSMSVEPDDLKDSDLINARSAHSWVLAQLEQICRLKKHKRTRETQKAIQFISDYYADEHLSVQQIADEAGLSTTHLGRVFKQDTGFTVWDYLTRYRIEQSCKIMEKEDLKIYRVAEMVGYSSSQYFSQVFYKLKGIKPIEYKNKFSYTLKGGAE</sequence>
<name>A0A949JZR7_9FIRM</name>
<gene>
    <name evidence="9" type="ORF">KTH89_11050</name>
</gene>